<dbReference type="AlphaFoldDB" id="A0A0I9SBB4"/>
<sequence length="391" mass="45314">MKHLSFILWLSVLFIGCSPSSETRPKDIIEINVPLHQEDNIIKLSTIIDSIGYVPLATDNEYLIGNVDKLIVTDDSFYIIDKDISFSIYCFNKKGKFIRKIGNRGASDKEYVSITDVNIYNEKIYIWDGSSRKLLIYKSNGDFIRSISSDYAAESIAILNDSQVAFYGDYKHNYKFEDKGRYPNLLTLDLDNRKTDTDLFYEESLSTSGITRLPNNISNNKYLIMPLNDTIYQILPSEVERKYVINYRHEFKKAQENYIKRLKTEKVTVDDAMAMAGESAQFPIFNVFFEGNNFSYFFYQMGYHIYFGFYYPQSQIYVEASANKKNPIENDIDGLARFLPYAVHKDFLYCVMEPSAILEHAEWIPASQKAKVNKLKSEDNPIIVAMKMKKQ</sequence>
<dbReference type="Pfam" id="PF17170">
    <property type="entry name" value="DUF5128"/>
    <property type="match status" value="1"/>
</dbReference>
<dbReference type="PROSITE" id="PS51257">
    <property type="entry name" value="PROKAR_LIPOPROTEIN"/>
    <property type="match status" value="1"/>
</dbReference>
<name>A0A0I9SBB4_BACFG</name>
<reference evidence="1" key="1">
    <citation type="book" date="2014" name="THE 24TH EUROPEAN CONGRESS OF CLINICAL MICROBIOLOGY AND INFECTIOUS DISEASES" publisher="ECCMID 2014" city="Barcelona, Spain">
        <title>Identification of resistance genes in three multidrug-resistant Bacteroides fragilis isolates by whole genome sequencing.</title>
        <editorList>
            <person name="Unknown"/>
            <person name="A."/>
        </editorList>
        <authorList>
            <person name="Sydenham T.V."/>
            <person name="Hasman H."/>
            <person name="Wang M."/>
            <person name="Soki J."/>
            <person name="Nagy E."/>
            <person name="Justesen U.S."/>
        </authorList>
    </citation>
    <scope>NUCLEOTIDE SEQUENCE</scope>
    <source>
        <strain evidence="1">DCMOUH0018B</strain>
    </source>
</reference>
<evidence type="ECO:0008006" key="2">
    <source>
        <dbReference type="Google" id="ProtNLM"/>
    </source>
</evidence>
<dbReference type="EMBL" id="JMZZ02000102">
    <property type="protein sequence ID" value="KFX75402.1"/>
    <property type="molecule type" value="Genomic_DNA"/>
</dbReference>
<dbReference type="Gene3D" id="2.120.10.30">
    <property type="entry name" value="TolB, C-terminal domain"/>
    <property type="match status" value="1"/>
</dbReference>
<evidence type="ECO:0000313" key="1">
    <source>
        <dbReference type="EMBL" id="KFX75402.1"/>
    </source>
</evidence>
<dbReference type="PATRIC" id="fig|817.53.peg.1501"/>
<dbReference type="InterPro" id="IPR011042">
    <property type="entry name" value="6-blade_b-propeller_TolB-like"/>
</dbReference>
<protein>
    <recommendedName>
        <fullName evidence="2">6-bladed beta-propeller</fullName>
    </recommendedName>
</protein>
<organism evidence="1">
    <name type="scientific">Bacteroides fragilis</name>
    <dbReference type="NCBI Taxonomy" id="817"/>
    <lineage>
        <taxon>Bacteria</taxon>
        <taxon>Pseudomonadati</taxon>
        <taxon>Bacteroidota</taxon>
        <taxon>Bacteroidia</taxon>
        <taxon>Bacteroidales</taxon>
        <taxon>Bacteroidaceae</taxon>
        <taxon>Bacteroides</taxon>
    </lineage>
</organism>
<accession>A0A0I9SBB4</accession>
<proteinExistence type="predicted"/>
<gene>
    <name evidence="1" type="ORF">EE52_0207245</name>
</gene>
<comment type="caution">
    <text evidence="1">The sequence shown here is derived from an EMBL/GenBank/DDBJ whole genome shotgun (WGS) entry which is preliminary data.</text>
</comment>
<reference evidence="1" key="2">
    <citation type="submission" date="2014-07" db="EMBL/GenBank/DDBJ databases">
        <title>Genetics and epidemiology of antimicrobial resistance in B. fragilis group.</title>
        <authorList>
            <person name="Sydenham T.V."/>
            <person name="Hasman H."/>
            <person name="Kemp M."/>
            <person name="Justesen U.S."/>
        </authorList>
    </citation>
    <scope>NUCLEOTIDE SEQUENCE [LARGE SCALE GENOMIC DNA]</scope>
    <source>
        <strain evidence="1">DCMOUH0018B</strain>
    </source>
</reference>